<feature type="compositionally biased region" description="Basic and acidic residues" evidence="4">
    <location>
        <begin position="1828"/>
        <end position="1849"/>
    </location>
</feature>
<name>A0A803U1G4_ANOCA</name>
<reference evidence="6" key="3">
    <citation type="submission" date="2025-09" db="UniProtKB">
        <authorList>
            <consortium name="Ensembl"/>
        </authorList>
    </citation>
    <scope>IDENTIFICATION</scope>
</reference>
<dbReference type="GO" id="GO:0005813">
    <property type="term" value="C:centrosome"/>
    <property type="evidence" value="ECO:0000318"/>
    <property type="project" value="GO_Central"/>
</dbReference>
<dbReference type="PANTHER" id="PTHR21553:SF22">
    <property type="entry name" value="CENTROSOME-ASSOCIATED PROTEIN ALMS1"/>
    <property type="match status" value="1"/>
</dbReference>
<dbReference type="GeneTree" id="ENSGT00940000153123"/>
<evidence type="ECO:0000313" key="7">
    <source>
        <dbReference type="Proteomes" id="UP000001646"/>
    </source>
</evidence>
<feature type="compositionally biased region" description="Low complexity" evidence="4">
    <location>
        <begin position="1985"/>
        <end position="1997"/>
    </location>
</feature>
<feature type="compositionally biased region" description="Polar residues" evidence="4">
    <location>
        <begin position="1285"/>
        <end position="1294"/>
    </location>
</feature>
<feature type="region of interest" description="Disordered" evidence="4">
    <location>
        <begin position="625"/>
        <end position="644"/>
    </location>
</feature>
<evidence type="ECO:0000256" key="2">
    <source>
        <dbReference type="ARBA" id="ARBA00022490"/>
    </source>
</evidence>
<evidence type="ECO:0000256" key="1">
    <source>
        <dbReference type="ARBA" id="ARBA00004300"/>
    </source>
</evidence>
<feature type="region of interest" description="Disordered" evidence="4">
    <location>
        <begin position="2653"/>
        <end position="2693"/>
    </location>
</feature>
<accession>A0A803U1G4</accession>
<evidence type="ECO:0000256" key="4">
    <source>
        <dbReference type="SAM" id="MobiDB-lite"/>
    </source>
</evidence>
<feature type="region of interest" description="Disordered" evidence="4">
    <location>
        <begin position="2278"/>
        <end position="2300"/>
    </location>
</feature>
<feature type="region of interest" description="Disordered" evidence="4">
    <location>
        <begin position="2394"/>
        <end position="2413"/>
    </location>
</feature>
<organism evidence="6 7">
    <name type="scientific">Anolis carolinensis</name>
    <name type="common">Green anole</name>
    <name type="synonym">American chameleon</name>
    <dbReference type="NCBI Taxonomy" id="28377"/>
    <lineage>
        <taxon>Eukaryota</taxon>
        <taxon>Metazoa</taxon>
        <taxon>Chordata</taxon>
        <taxon>Craniata</taxon>
        <taxon>Vertebrata</taxon>
        <taxon>Euteleostomi</taxon>
        <taxon>Lepidosauria</taxon>
        <taxon>Squamata</taxon>
        <taxon>Bifurcata</taxon>
        <taxon>Unidentata</taxon>
        <taxon>Episquamata</taxon>
        <taxon>Toxicofera</taxon>
        <taxon>Iguania</taxon>
        <taxon>Dactyloidae</taxon>
        <taxon>Anolis</taxon>
    </lineage>
</organism>
<gene>
    <name evidence="6" type="primary">alms1</name>
</gene>
<feature type="region of interest" description="Disordered" evidence="4">
    <location>
        <begin position="2549"/>
        <end position="2607"/>
    </location>
</feature>
<feature type="region of interest" description="Disordered" evidence="4">
    <location>
        <begin position="1968"/>
        <end position="2026"/>
    </location>
</feature>
<comment type="subcellular location">
    <subcellularLocation>
        <location evidence="1">Cytoplasm</location>
        <location evidence="1">Cytoskeleton</location>
        <location evidence="1">Microtubule organizing center</location>
        <location evidence="1">Centrosome</location>
    </subcellularLocation>
</comment>
<keyword evidence="2" id="KW-0963">Cytoplasm</keyword>
<feature type="region of interest" description="Disordered" evidence="4">
    <location>
        <begin position="2459"/>
        <end position="2511"/>
    </location>
</feature>
<feature type="region of interest" description="Disordered" evidence="4">
    <location>
        <begin position="1380"/>
        <end position="1419"/>
    </location>
</feature>
<keyword evidence="7" id="KW-1185">Reference proteome</keyword>
<feature type="domain" description="ALMS motif" evidence="5">
    <location>
        <begin position="2770"/>
        <end position="2891"/>
    </location>
</feature>
<reference evidence="6" key="2">
    <citation type="submission" date="2025-08" db="UniProtKB">
        <authorList>
            <consortium name="Ensembl"/>
        </authorList>
    </citation>
    <scope>IDENTIFICATION</scope>
</reference>
<feature type="region of interest" description="Disordered" evidence="4">
    <location>
        <begin position="1912"/>
        <end position="1941"/>
    </location>
</feature>
<feature type="compositionally biased region" description="Polar residues" evidence="4">
    <location>
        <begin position="1920"/>
        <end position="1941"/>
    </location>
</feature>
<evidence type="ECO:0000313" key="6">
    <source>
        <dbReference type="Ensembl" id="ENSACAP00000041304.1"/>
    </source>
</evidence>
<dbReference type="Bgee" id="ENSACAG00000009527">
    <property type="expression patterns" value="Expressed in ovary and 9 other cell types or tissues"/>
</dbReference>
<dbReference type="PANTHER" id="PTHR21553">
    <property type="entry name" value="ALMS1-RELATED"/>
    <property type="match status" value="1"/>
</dbReference>
<feature type="region of interest" description="Disordered" evidence="4">
    <location>
        <begin position="325"/>
        <end position="350"/>
    </location>
</feature>
<feature type="compositionally biased region" description="Basic and acidic residues" evidence="4">
    <location>
        <begin position="1078"/>
        <end position="1089"/>
    </location>
</feature>
<dbReference type="Pfam" id="PF15309">
    <property type="entry name" value="ALMS_motif"/>
    <property type="match status" value="1"/>
</dbReference>
<feature type="region of interest" description="Disordered" evidence="4">
    <location>
        <begin position="1799"/>
        <end position="1876"/>
    </location>
</feature>
<feature type="region of interest" description="Disordered" evidence="4">
    <location>
        <begin position="1015"/>
        <end position="1090"/>
    </location>
</feature>
<dbReference type="GO" id="GO:0046599">
    <property type="term" value="P:regulation of centriole replication"/>
    <property type="evidence" value="ECO:0000318"/>
    <property type="project" value="GO_Central"/>
</dbReference>
<feature type="compositionally biased region" description="Polar residues" evidence="4">
    <location>
        <begin position="2484"/>
        <end position="2511"/>
    </location>
</feature>
<feature type="region of interest" description="Disordered" evidence="4">
    <location>
        <begin position="725"/>
        <end position="745"/>
    </location>
</feature>
<feature type="region of interest" description="Disordered" evidence="4">
    <location>
        <begin position="2712"/>
        <end position="2731"/>
    </location>
</feature>
<dbReference type="Proteomes" id="UP000001646">
    <property type="component" value="Unplaced"/>
</dbReference>
<proteinExistence type="predicted"/>
<protein>
    <recommendedName>
        <fullName evidence="5">ALMS motif domain-containing protein</fullName>
    </recommendedName>
</protein>
<evidence type="ECO:0000259" key="5">
    <source>
        <dbReference type="Pfam" id="PF15309"/>
    </source>
</evidence>
<keyword evidence="3" id="KW-0206">Cytoskeleton</keyword>
<dbReference type="GO" id="GO:0005814">
    <property type="term" value="C:centriole"/>
    <property type="evidence" value="ECO:0000318"/>
    <property type="project" value="GO_Central"/>
</dbReference>
<feature type="region of interest" description="Disordered" evidence="4">
    <location>
        <begin position="1336"/>
        <end position="1357"/>
    </location>
</feature>
<feature type="compositionally biased region" description="Polar residues" evidence="4">
    <location>
        <begin position="2003"/>
        <end position="2026"/>
    </location>
</feature>
<feature type="compositionally biased region" description="Polar residues" evidence="4">
    <location>
        <begin position="2575"/>
        <end position="2602"/>
    </location>
</feature>
<feature type="region of interest" description="Disordered" evidence="4">
    <location>
        <begin position="2224"/>
        <end position="2258"/>
    </location>
</feature>
<feature type="compositionally biased region" description="Low complexity" evidence="4">
    <location>
        <begin position="1393"/>
        <end position="1419"/>
    </location>
</feature>
<feature type="compositionally biased region" description="Polar residues" evidence="4">
    <location>
        <begin position="1968"/>
        <end position="1984"/>
    </location>
</feature>
<dbReference type="GO" id="GO:0005829">
    <property type="term" value="C:cytosol"/>
    <property type="evidence" value="ECO:0000318"/>
    <property type="project" value="GO_Central"/>
</dbReference>
<feature type="compositionally biased region" description="Polar residues" evidence="4">
    <location>
        <begin position="1034"/>
        <end position="1060"/>
    </location>
</feature>
<feature type="compositionally biased region" description="Basic and acidic residues" evidence="4">
    <location>
        <begin position="2394"/>
        <end position="2409"/>
    </location>
</feature>
<dbReference type="InParanoid" id="A0A803U1G4"/>
<feature type="region of interest" description="Disordered" evidence="4">
    <location>
        <begin position="1277"/>
        <end position="1307"/>
    </location>
</feature>
<feature type="compositionally biased region" description="Polar residues" evidence="4">
    <location>
        <begin position="1015"/>
        <end position="1026"/>
    </location>
</feature>
<feature type="region of interest" description="Disordered" evidence="4">
    <location>
        <begin position="758"/>
        <end position="777"/>
    </location>
</feature>
<dbReference type="Ensembl" id="ENSACAT00000049651.1">
    <property type="protein sequence ID" value="ENSACAP00000041304.1"/>
    <property type="gene ID" value="ENSACAG00000009527.4"/>
</dbReference>
<sequence>MRTSPLDWQQGLRDISFWAMEKEENNVPPITTTPPHFGQKEELLSQSSSGTHISNASGFSLGEVIRRRSSANRETEEWYQPCTEVDASNLIVSVGWRLGQTPGARDLTEFPTMEEGLVTPSEMFRRQHVPNVTQTPLLEIQDSCLSPRFPLLATYSTQGQTFFNETIFQPTEMDFAVLRGIPDVSNAVSEEPSRCLPMREAVRLAAMDIGSDPSIDGLSLTQHPLTMSSVAPYNTSLSQHPLSLSGNMPIEQRNAYSTDESLPLQKDCKTFGSKDEISRVFFSPKIPNQQLATALTPAETCGIFRGQDPFLLESTVPAPVLEKDVGLSKQHGSSERSSGESVVEKDPEKNEMSQVMKDVVLIEREPETFVEPHQPGGTISELDLMIDSEGKPVRRAGGAEKVSANIPEALVSIGGLRVGLGDSCSNVGVSSRPLQSTPQMQQVSELEQKRKLVPLQPVTVAAEYSNTGNKQSKSMMKTQKGAGLDAPVPLQPVTVPAEYCNTGNKQTKSMTKTQKGASKNEPTLLDFTIEREHKDTGISPSFNEGSFFGHLAHPVHHSTPGLFATRKLEASVTATPFPSSPLSCLHEEISKNPSGNMHVSSVEEPRVRSVNDTCVPFPEKPLTLQSEQEKKNENIGDFQGQRPLKGRIKSLPSLNYMEKVGAWNMSQSAEKMSDALAVHGPGGISPRQKAFSAIADSLNSILLKHQSQVDLKPGSAASLCEPKSTAYDKKSPHALPLTRSQSENSVSLISREMPKTKVGHEKIQGCDLPSREDKGQVSEDAEVKQSIANKNDVETLLLQPLTAALVSAVSSDEEAVELIASGKGSSPDNFITSERVAELLREESRSFHGCQEKPGGSPDTTQELPGFHLSANRITMDHFTDVSPDSLNQLSSSGAGSCLDLRLSSGPSSRRSSAISGKLQSSLEDILQTPVDREMNIEERIPVYLHNLGIDQSPSSILTPFMPRGPIREIELSPTELRTLKASTDLLTHHVQGSEGGRHSVINAMQSSFDSSIFSGTVPAGSQTGPGSPLPTALRSQSSVCHQFQLPASPTPGSEGTSESPVAPQSAERSQVTPEVPSDSHSKEQKKPECVQALTDRINVEELAVCKAKPFPNSEAQENIEKGMNKESTSLHVISEEEREDSLIGSKTLKEIEKLLAETASRTSGRNVNAGSPFCSSAELDCSLEEMKSISGSGNFGPVTGASAGFQRVWSWDETLSRQHVQDGHLHAKALSLTGSLKWEGLLAGDFCSKGEAVPEKTRPTGKACIEEVRKVKPVGRSEPEGCNSVVSNKSLPVSGNGAAKSGLGSPRDLKELQATFTVKPLNVLENVQQILEKTKGGGSSKEMGSSHESENSSSVDSLGIRVKHLLQYERPVPQKSCWLNEQEPIGGGPKHGSLGASLAGSKGNPKASQSDNSSSSLDSLAVRVRSLLEEERPVMHAIEILQSAEEEEAKVHAWVKLKRAAQPPYSVPELNEEDRRMIEQIKREQSLKAQGHKQGPLWRNERISSSDPVLKANSELSKLPGGTELQKATHTHNFQLTEFPEVNTALSGPRHGTSCALQNDLVAESSSRMQSHVPNQLQIHSDNSLDSKHIVHFPIGSAIDTDLMELTSDSRALAGHGVKTSTQAKLMVNNSSTEPAKQITSITFASRKRSYSPSASCSGLQTPTTPSVSALLRSQPVNNEWLTPDRLQQEPLKPGASAGVTPIQVPDQSVGFSLGRGGHQGASIIGIKDESRQEENSASVGKSQADCIVQKIHYKEAQPSSQIFTEPRSGRLVGDVCDHKPNPKGMVDDLSYSTNIPQQKVDDASPQSRFADGTGSFSHASEPKGTLIKDNKFTFDSHLSRAEDRDVRSSSPLPSPSGHKAVVMPGSPPSQTRKALSGVHITISPKRVDMDHPFRLDSGAETRQVERVKSNLHPATVNVPASSLEATSKSESTDLSQKTQKSSYFPLLPVSQVKYPSVQVETELAPRQTQELLGSRQNVPTADQSSARSPRSSGQSLEESAKTTAASQTERMSSDAITQITTESPEKTTYSAEIFVRADSNEMDAPRHLPQKRLEFLSTTTADVNQRSILSRQSDPPLLVPYKPPGSSEMYYVPCSKEALGLSRIRSETTVESSHSGSNDAIPPKFPAQVLGSREENPPDAVAIKHKEGIYSKRPVAKDAWTEEKMSTQEEVKDSARTRAPIESVKTTHSVFRPGEFYLHQPAPLQHEIDFLSGSEALRQYSAPEHPATSSKDFFQHKGTSERSQAPLSLHHRKGDERFSPLTAEIDYSFVEELPFSKDSETDSPRKEAGQPDSRKTGHEVVKEPVFPGHQRIGLKENLVVDHPVRRDTHFTGGLDELWTKYLDRQKQRHPLQHCPDISSSRNELSLVERLDRLARLLQNPVRHSLLVPAKNERSHFQEEAKGKEPKKMSSQGRVAYKSNLAPHSTVEESSDVVNAAQLPKSRPHKVGAAKEVGLMDVNNKECQDSETLSEDSSEMRPVKGSSVFSDNTSESGVTQLETESGSRTEASGSISTIDTARLIRAFGQDRVHISPKLSQLYSIISFQKTRSEKRAKGSRKARVTDHPKTALSEPAGKSTQATDSFISSDSVSTAGGTRGPSSALNGKRSTRMLNKAIQAGDFEIVNSATKKHTRDVGLTFPTPTSSQARFQVDLESGMEDEVNGRNSESKSKPRRQPNGFFAEKRPGKSKSQWPQGLSWFVPTEELKADPKRGVASISVPEPGPSWFEPLPSGKPWREPLREKNWQEEDRGGLQVRLAVPARDIENNPPSPFVKITLQEALALRRPDFISSSGERVKRLKLIIEERKLQNMLQGERENLFNPPEQRRSYRNSVFLPNRDYRIIRRKRAISKNEMVQRSKRIYEQLPEVRRRREEEKRKSEYSTNRLKAQLYKTVSTFYARDEYPVGYFCKEKVKPINQSITKLART</sequence>
<reference evidence="6" key="1">
    <citation type="submission" date="2009-12" db="EMBL/GenBank/DDBJ databases">
        <title>The Genome Sequence of Anolis carolinensis (Green Anole Lizard).</title>
        <authorList>
            <consortium name="The Genome Sequencing Platform"/>
            <person name="Di Palma F."/>
            <person name="Alfoldi J."/>
            <person name="Heiman D."/>
            <person name="Young S."/>
            <person name="Grabherr M."/>
            <person name="Johnson J."/>
            <person name="Lander E.S."/>
            <person name="Lindblad-Toh K."/>
        </authorList>
    </citation>
    <scope>NUCLEOTIDE SEQUENCE [LARGE SCALE GENOMIC DNA]</scope>
    <source>
        <strain evidence="6">JBL SC #1</strain>
    </source>
</reference>
<dbReference type="InterPro" id="IPR029299">
    <property type="entry name" value="ALMS_motif"/>
</dbReference>
<evidence type="ECO:0000256" key="3">
    <source>
        <dbReference type="ARBA" id="ARBA00023212"/>
    </source>
</evidence>